<organism evidence="2 3">
    <name type="scientific">Coilia grayii</name>
    <name type="common">Gray's grenadier anchovy</name>
    <dbReference type="NCBI Taxonomy" id="363190"/>
    <lineage>
        <taxon>Eukaryota</taxon>
        <taxon>Metazoa</taxon>
        <taxon>Chordata</taxon>
        <taxon>Craniata</taxon>
        <taxon>Vertebrata</taxon>
        <taxon>Euteleostomi</taxon>
        <taxon>Actinopterygii</taxon>
        <taxon>Neopterygii</taxon>
        <taxon>Teleostei</taxon>
        <taxon>Clupei</taxon>
        <taxon>Clupeiformes</taxon>
        <taxon>Clupeoidei</taxon>
        <taxon>Engraulidae</taxon>
        <taxon>Coilinae</taxon>
        <taxon>Coilia</taxon>
    </lineage>
</organism>
<evidence type="ECO:0000259" key="1">
    <source>
        <dbReference type="PROSITE" id="PS50804"/>
    </source>
</evidence>
<sequence length="248" mass="28208">MPALPPAAPLIPAAPQYPAPFPAASSQAAWTRAAVPKLEEGDDVEQYLTTFERLATAYRCPPADWAIFLVPYLTGRARAAYVAKDPYDAVDYYKVKNAILAKYEISAEVYRQIFRDPHIQAGETPREFYNRLKDLYQKWMRPAEKTVEEIGETLILEQFLRSLSPDVGVWVKELTHTQDIELQSWWIPSWLPAVDPETSATRAPTDLWRRVSLWAMVVEVVLGVMSRVGVPAAEHIPHHREQPHTHPL</sequence>
<dbReference type="Pfam" id="PF02023">
    <property type="entry name" value="SCAN"/>
    <property type="match status" value="1"/>
</dbReference>
<dbReference type="InterPro" id="IPR003309">
    <property type="entry name" value="SCAN_dom"/>
</dbReference>
<dbReference type="AlphaFoldDB" id="A0ABD1KJX3"/>
<feature type="domain" description="SCAN box" evidence="1">
    <location>
        <begin position="111"/>
        <end position="173"/>
    </location>
</feature>
<dbReference type="Proteomes" id="UP001591681">
    <property type="component" value="Unassembled WGS sequence"/>
</dbReference>
<dbReference type="EMBL" id="JBHFQA010000005">
    <property type="protein sequence ID" value="KAL2099459.1"/>
    <property type="molecule type" value="Genomic_DNA"/>
</dbReference>
<accession>A0ABD1KJX3</accession>
<dbReference type="InterPro" id="IPR038269">
    <property type="entry name" value="SCAN_sf"/>
</dbReference>
<evidence type="ECO:0000313" key="3">
    <source>
        <dbReference type="Proteomes" id="UP001591681"/>
    </source>
</evidence>
<comment type="caution">
    <text evidence="2">The sequence shown here is derived from an EMBL/GenBank/DDBJ whole genome shotgun (WGS) entry which is preliminary data.</text>
</comment>
<protein>
    <recommendedName>
        <fullName evidence="1">SCAN box domain-containing protein</fullName>
    </recommendedName>
</protein>
<dbReference type="SUPFAM" id="SSF47353">
    <property type="entry name" value="Retrovirus capsid dimerization domain-like"/>
    <property type="match status" value="1"/>
</dbReference>
<reference evidence="2 3" key="1">
    <citation type="submission" date="2024-09" db="EMBL/GenBank/DDBJ databases">
        <title>A chromosome-level genome assembly of Gray's grenadier anchovy, Coilia grayii.</title>
        <authorList>
            <person name="Fu Z."/>
        </authorList>
    </citation>
    <scope>NUCLEOTIDE SEQUENCE [LARGE SCALE GENOMIC DNA]</scope>
    <source>
        <strain evidence="2">G4</strain>
        <tissue evidence="2">Muscle</tissue>
    </source>
</reference>
<name>A0ABD1KJX3_9TELE</name>
<dbReference type="PANTHER" id="PTHR46888">
    <property type="entry name" value="ZINC KNUCKLE DOMAINCONTAINING PROTEIN-RELATED"/>
    <property type="match status" value="1"/>
</dbReference>
<keyword evidence="3" id="KW-1185">Reference proteome</keyword>
<dbReference type="PROSITE" id="PS50804">
    <property type="entry name" value="SCAN_BOX"/>
    <property type="match status" value="1"/>
</dbReference>
<gene>
    <name evidence="2" type="ORF">ACEWY4_005939</name>
</gene>
<evidence type="ECO:0000313" key="2">
    <source>
        <dbReference type="EMBL" id="KAL2099459.1"/>
    </source>
</evidence>
<proteinExistence type="predicted"/>
<dbReference type="SMART" id="SM00431">
    <property type="entry name" value="SCAN"/>
    <property type="match status" value="1"/>
</dbReference>
<dbReference type="Gene3D" id="1.10.4020.10">
    <property type="entry name" value="DNA breaking-rejoining enzymes"/>
    <property type="match status" value="1"/>
</dbReference>
<dbReference type="PANTHER" id="PTHR46888:SF1">
    <property type="entry name" value="RIBONUCLEASE H"/>
    <property type="match status" value="1"/>
</dbReference>